<accession>A0ABW2BPF4</accession>
<dbReference type="InterPro" id="IPR025827">
    <property type="entry name" value="Zn_ribbon_recom_dom"/>
</dbReference>
<dbReference type="Proteomes" id="UP001596292">
    <property type="component" value="Unassembled WGS sequence"/>
</dbReference>
<sequence length="333" mass="37829">MQKLTDNRALIGEFQPHKLVYEERKGVMVAKRVPVGDPIPGYFPRVVDDELWTRARAVAVKRRLGKAPNAGGRQGTYVTNLFGEVAACRSCGKRMTYRDRGPRSFAVLRCSGERAGTCTNNYRFPYQDNENAILSWLIKVDFSGKAPGEAARLDEDLRRTIAKRDEMQSRGEAIVRDVGVSSRFAKAPLAEIEAELNVLEVRIAELGAQALALEASGGAEERRMAVAHLIELHQDKASVEQIFAARWRIRQIIRETVAEMWCHPEGYIDILTIDGEIHLFRDGYWWCAEEELWVAWAGAAFGGGYWATKKELARRRVWLEEAYRIREAKFSQR</sequence>
<keyword evidence="4" id="KW-1185">Reference proteome</keyword>
<comment type="caution">
    <text evidence="3">The sequence shown here is derived from an EMBL/GenBank/DDBJ whole genome shotgun (WGS) entry which is preliminary data.</text>
</comment>
<feature type="domain" description="Recombinase zinc beta ribbon" evidence="2">
    <location>
        <begin position="82"/>
        <end position="135"/>
    </location>
</feature>
<evidence type="ECO:0000313" key="4">
    <source>
        <dbReference type="Proteomes" id="UP001596292"/>
    </source>
</evidence>
<keyword evidence="1" id="KW-0175">Coiled coil</keyword>
<dbReference type="Pfam" id="PF13408">
    <property type="entry name" value="Zn_ribbon_recom"/>
    <property type="match status" value="1"/>
</dbReference>
<protein>
    <submittedName>
        <fullName evidence="3">Recombinase zinc beta ribbon domain-containing protein</fullName>
    </submittedName>
</protein>
<proteinExistence type="predicted"/>
<gene>
    <name evidence="3" type="ORF">ACFQE0_17605</name>
</gene>
<reference evidence="4" key="1">
    <citation type="journal article" date="2019" name="Int. J. Syst. Evol. Microbiol.">
        <title>The Global Catalogue of Microorganisms (GCM) 10K type strain sequencing project: providing services to taxonomists for standard genome sequencing and annotation.</title>
        <authorList>
            <consortium name="The Broad Institute Genomics Platform"/>
            <consortium name="The Broad Institute Genome Sequencing Center for Infectious Disease"/>
            <person name="Wu L."/>
            <person name="Ma J."/>
        </authorList>
    </citation>
    <scope>NUCLEOTIDE SEQUENCE [LARGE SCALE GENOMIC DNA]</scope>
    <source>
        <strain evidence="4">CCUG 48316</strain>
    </source>
</reference>
<organism evidence="3 4">
    <name type="scientific">Methylobacterium komagatae</name>
    <dbReference type="NCBI Taxonomy" id="374425"/>
    <lineage>
        <taxon>Bacteria</taxon>
        <taxon>Pseudomonadati</taxon>
        <taxon>Pseudomonadota</taxon>
        <taxon>Alphaproteobacteria</taxon>
        <taxon>Hyphomicrobiales</taxon>
        <taxon>Methylobacteriaceae</taxon>
        <taxon>Methylobacterium</taxon>
    </lineage>
</organism>
<name>A0ABW2BPF4_9HYPH</name>
<dbReference type="RefSeq" id="WP_378971971.1">
    <property type="nucleotide sequence ID" value="NZ_JBHSWN010000001.1"/>
</dbReference>
<evidence type="ECO:0000256" key="1">
    <source>
        <dbReference type="SAM" id="Coils"/>
    </source>
</evidence>
<dbReference type="EMBL" id="JBHSWN010000001">
    <property type="protein sequence ID" value="MFC6791276.1"/>
    <property type="molecule type" value="Genomic_DNA"/>
</dbReference>
<evidence type="ECO:0000259" key="2">
    <source>
        <dbReference type="Pfam" id="PF13408"/>
    </source>
</evidence>
<feature type="coiled-coil region" evidence="1">
    <location>
        <begin position="150"/>
        <end position="209"/>
    </location>
</feature>
<evidence type="ECO:0000313" key="3">
    <source>
        <dbReference type="EMBL" id="MFC6791276.1"/>
    </source>
</evidence>